<keyword evidence="6" id="KW-1185">Reference proteome</keyword>
<dbReference type="EC" id="3.1.3.77" evidence="4"/>
<keyword evidence="3 4" id="KW-0486">Methionine biosynthesis</keyword>
<dbReference type="InterPro" id="IPR023943">
    <property type="entry name" value="Enolase-ppase_E1"/>
</dbReference>
<comment type="cofactor">
    <cofactor evidence="4">
        <name>Mg(2+)</name>
        <dbReference type="ChEBI" id="CHEBI:18420"/>
    </cofactor>
    <text evidence="4">Binds 1 Mg(2+) ion per subunit.</text>
</comment>
<dbReference type="InterPro" id="IPR036412">
    <property type="entry name" value="HAD-like_sf"/>
</dbReference>
<dbReference type="SUPFAM" id="SSF56784">
    <property type="entry name" value="HAD-like"/>
    <property type="match status" value="1"/>
</dbReference>
<dbReference type="AlphaFoldDB" id="A0A9X3EBZ0"/>
<dbReference type="HAMAP" id="MF_01681">
    <property type="entry name" value="Salvage_MtnC"/>
    <property type="match status" value="1"/>
</dbReference>
<accession>A0A9X3EBZ0</accession>
<dbReference type="EMBL" id="JAPNOA010000016">
    <property type="protein sequence ID" value="MCY0964365.1"/>
    <property type="molecule type" value="Genomic_DNA"/>
</dbReference>
<dbReference type="SFLD" id="SFLDG01129">
    <property type="entry name" value="C1.5:_HAD__Beta-PGM__Phosphata"/>
    <property type="match status" value="1"/>
</dbReference>
<name>A0A9X3EBZ0_9GAMM</name>
<dbReference type="Gene3D" id="1.10.720.60">
    <property type="match status" value="1"/>
</dbReference>
<evidence type="ECO:0000256" key="1">
    <source>
        <dbReference type="ARBA" id="ARBA00022605"/>
    </source>
</evidence>
<dbReference type="SFLD" id="SFLDS00003">
    <property type="entry name" value="Haloacid_Dehalogenase"/>
    <property type="match status" value="1"/>
</dbReference>
<keyword evidence="1 4" id="KW-0028">Amino-acid biosynthesis</keyword>
<evidence type="ECO:0000313" key="6">
    <source>
        <dbReference type="Proteomes" id="UP001150830"/>
    </source>
</evidence>
<reference evidence="5" key="1">
    <citation type="submission" date="2022-11" db="EMBL/GenBank/DDBJ databases">
        <title>Parathalassolutuus dongxingensis gen. nov., sp. nov., a novel member of family Oceanospirillaceae isolated from a coastal shrimp pond in Guangxi, China.</title>
        <authorList>
            <person name="Chen H."/>
        </authorList>
    </citation>
    <scope>NUCLEOTIDE SEQUENCE</scope>
    <source>
        <strain evidence="5">G-43</strain>
    </source>
</reference>
<comment type="function">
    <text evidence="4">Bifunctional enzyme that catalyzes the enolization of 2,3-diketo-5-methylthiopentyl-1-phosphate (DK-MTP-1-P) into the intermediate 2-hydroxy-3-keto-5-methylthiopentenyl-1-phosphate (HK-MTPenyl-1-P), which is then dephosphorylated to form the acireductone 1,2-dihydroxy-3-keto-5-methylthiopentene (DHK-MTPene).</text>
</comment>
<evidence type="ECO:0000256" key="4">
    <source>
        <dbReference type="HAMAP-Rule" id="MF_01681"/>
    </source>
</evidence>
<keyword evidence="4" id="KW-0479">Metal-binding</keyword>
<evidence type="ECO:0000256" key="3">
    <source>
        <dbReference type="ARBA" id="ARBA00023167"/>
    </source>
</evidence>
<dbReference type="NCBIfam" id="TIGR01691">
    <property type="entry name" value="enolase-ppase"/>
    <property type="match status" value="1"/>
</dbReference>
<dbReference type="SFLD" id="SFLDG01133">
    <property type="entry name" value="C1.5.4:_Enolase-phosphatase_Li"/>
    <property type="match status" value="1"/>
</dbReference>
<dbReference type="SFLD" id="SFLDF00044">
    <property type="entry name" value="enolase-phosphatase"/>
    <property type="match status" value="1"/>
</dbReference>
<comment type="catalytic activity">
    <reaction evidence="4">
        <text>5-methylsulfanyl-2,3-dioxopentyl phosphate + H2O = 1,2-dihydroxy-5-(methylsulfanyl)pent-1-en-3-one + phosphate</text>
        <dbReference type="Rhea" id="RHEA:21700"/>
        <dbReference type="ChEBI" id="CHEBI:15377"/>
        <dbReference type="ChEBI" id="CHEBI:43474"/>
        <dbReference type="ChEBI" id="CHEBI:49252"/>
        <dbReference type="ChEBI" id="CHEBI:58828"/>
        <dbReference type="EC" id="3.1.3.77"/>
    </reaction>
</comment>
<comment type="similarity">
    <text evidence="4">Belongs to the HAD-like hydrolase superfamily. MasA/MtnC family.</text>
</comment>
<evidence type="ECO:0000256" key="2">
    <source>
        <dbReference type="ARBA" id="ARBA00022801"/>
    </source>
</evidence>
<dbReference type="GO" id="GO:0043874">
    <property type="term" value="F:acireductone synthase activity"/>
    <property type="evidence" value="ECO:0007669"/>
    <property type="project" value="UniProtKB-EC"/>
</dbReference>
<keyword evidence="4" id="KW-0460">Magnesium</keyword>
<keyword evidence="2 4" id="KW-0378">Hydrolase</keyword>
<dbReference type="PANTHER" id="PTHR20371:SF1">
    <property type="entry name" value="ENOLASE-PHOSPHATASE E1"/>
    <property type="match status" value="1"/>
</dbReference>
<dbReference type="PANTHER" id="PTHR20371">
    <property type="entry name" value="ENOLASE-PHOSPHATASE E1"/>
    <property type="match status" value="1"/>
</dbReference>
<evidence type="ECO:0000313" key="5">
    <source>
        <dbReference type="EMBL" id="MCY0964365.1"/>
    </source>
</evidence>
<comment type="subunit">
    <text evidence="4">Monomer.</text>
</comment>
<dbReference type="Pfam" id="PF00702">
    <property type="entry name" value="Hydrolase"/>
    <property type="match status" value="1"/>
</dbReference>
<dbReference type="CDD" id="cd01629">
    <property type="entry name" value="HAD_EP"/>
    <property type="match status" value="1"/>
</dbReference>
<gene>
    <name evidence="4 5" type="primary">mtnC</name>
    <name evidence="5" type="ORF">OUO13_04135</name>
</gene>
<protein>
    <recommendedName>
        <fullName evidence="4">Enolase-phosphatase E1</fullName>
        <ecNumber evidence="4">3.1.3.77</ecNumber>
    </recommendedName>
    <alternativeName>
        <fullName evidence="4">2,3-diketo-5-methylthio-1-phosphopentane phosphatase</fullName>
    </alternativeName>
</protein>
<dbReference type="Proteomes" id="UP001150830">
    <property type="component" value="Unassembled WGS sequence"/>
</dbReference>
<dbReference type="Gene3D" id="3.40.50.1000">
    <property type="entry name" value="HAD superfamily/HAD-like"/>
    <property type="match status" value="1"/>
</dbReference>
<organism evidence="5 6">
    <name type="scientific">Parathalassolituus penaei</name>
    <dbReference type="NCBI Taxonomy" id="2997323"/>
    <lineage>
        <taxon>Bacteria</taxon>
        <taxon>Pseudomonadati</taxon>
        <taxon>Pseudomonadota</taxon>
        <taxon>Gammaproteobacteria</taxon>
        <taxon>Oceanospirillales</taxon>
        <taxon>Oceanospirillaceae</taxon>
        <taxon>Parathalassolituus</taxon>
    </lineage>
</organism>
<dbReference type="GO" id="GO:0000287">
    <property type="term" value="F:magnesium ion binding"/>
    <property type="evidence" value="ECO:0007669"/>
    <property type="project" value="UniProtKB-UniRule"/>
</dbReference>
<dbReference type="GO" id="GO:0043716">
    <property type="term" value="F:2-hydroxy-3-keto-5-methylthiopentenyl-1-phosphate phosphatase activity"/>
    <property type="evidence" value="ECO:0007669"/>
    <property type="project" value="UniProtKB-UniRule"/>
</dbReference>
<comment type="pathway">
    <text evidence="4">Amino-acid biosynthesis; L-methionine biosynthesis via salvage pathway; L-methionine from S-methyl-5-thio-alpha-D-ribose 1-phosphate: step 3/6.</text>
</comment>
<dbReference type="GO" id="GO:0043715">
    <property type="term" value="F:2,3-diketo-5-methylthiopentyl-1-phosphate enolase activity"/>
    <property type="evidence" value="ECO:0007669"/>
    <property type="project" value="UniProtKB-UniRule"/>
</dbReference>
<comment type="caution">
    <text evidence="5">The sequence shown here is derived from an EMBL/GenBank/DDBJ whole genome shotgun (WGS) entry which is preliminary data.</text>
</comment>
<proteinExistence type="inferred from homology"/>
<dbReference type="RefSeq" id="WP_283172582.1">
    <property type="nucleotide sequence ID" value="NZ_JAPNOA010000016.1"/>
</dbReference>
<dbReference type="GO" id="GO:0019509">
    <property type="term" value="P:L-methionine salvage from methylthioadenosine"/>
    <property type="evidence" value="ECO:0007669"/>
    <property type="project" value="UniProtKB-UniRule"/>
</dbReference>
<dbReference type="InterPro" id="IPR023214">
    <property type="entry name" value="HAD_sf"/>
</dbReference>
<sequence length="239" mass="26865">MPVRVILTDIEGTTSSISFVKDVLFPYATQNLAAYVRVHIMDDFVQAQLQATLDILIEEGITHLTTANTEALIQALLNWIAEDRKVTPLKALQGRIWENGYRHEDYQAHVYPDAVAQLQHWHQENLPIYIYSSGSVEAQKLFFEFSQYGNLLPLFSGHFDTLIGAKINADSYRTISTQLAAVHAAAPAEILFLSDVEAELDAARDAGMQTCWLIRDGELPEQPAHRAVRSFDDIQPELL</sequence>
<comment type="pathway">
    <text evidence="4">Amino-acid biosynthesis; L-methionine biosynthesis via salvage pathway; L-methionine from S-methyl-5-thio-alpha-D-ribose 1-phosphate: step 4/6.</text>
</comment>